<evidence type="ECO:0000313" key="15">
    <source>
        <dbReference type="EMBL" id="QBB69555.1"/>
    </source>
</evidence>
<dbReference type="PANTHER" id="PTHR45436:SF14">
    <property type="entry name" value="SENSOR PROTEIN QSEC"/>
    <property type="match status" value="1"/>
</dbReference>
<comment type="subcellular location">
    <subcellularLocation>
        <location evidence="2">Membrane</location>
        <topology evidence="2">Multi-pass membrane protein</topology>
    </subcellularLocation>
</comment>
<evidence type="ECO:0000256" key="4">
    <source>
        <dbReference type="ARBA" id="ARBA00022553"/>
    </source>
</evidence>
<dbReference type="SMART" id="SM00388">
    <property type="entry name" value="HisKA"/>
    <property type="match status" value="1"/>
</dbReference>
<dbReference type="SMART" id="SM00387">
    <property type="entry name" value="HATPase_c"/>
    <property type="match status" value="1"/>
</dbReference>
<evidence type="ECO:0000256" key="1">
    <source>
        <dbReference type="ARBA" id="ARBA00000085"/>
    </source>
</evidence>
<keyword evidence="5" id="KW-0808">Transferase</keyword>
<dbReference type="Pfam" id="PF00512">
    <property type="entry name" value="HisKA"/>
    <property type="match status" value="1"/>
</dbReference>
<evidence type="ECO:0000256" key="13">
    <source>
        <dbReference type="SAM" id="Phobius"/>
    </source>
</evidence>
<keyword evidence="12 13" id="KW-0472">Membrane</keyword>
<dbReference type="PANTHER" id="PTHR45436">
    <property type="entry name" value="SENSOR HISTIDINE KINASE YKOH"/>
    <property type="match status" value="1"/>
</dbReference>
<dbReference type="GO" id="GO:0005524">
    <property type="term" value="F:ATP binding"/>
    <property type="evidence" value="ECO:0007669"/>
    <property type="project" value="UniProtKB-KW"/>
</dbReference>
<evidence type="ECO:0000256" key="10">
    <source>
        <dbReference type="ARBA" id="ARBA00022989"/>
    </source>
</evidence>
<evidence type="ECO:0000256" key="12">
    <source>
        <dbReference type="ARBA" id="ARBA00023136"/>
    </source>
</evidence>
<keyword evidence="11" id="KW-0902">Two-component regulatory system</keyword>
<dbReference type="AlphaFoldDB" id="A0A411HGD4"/>
<keyword evidence="10 13" id="KW-1133">Transmembrane helix</keyword>
<evidence type="ECO:0000256" key="7">
    <source>
        <dbReference type="ARBA" id="ARBA00022741"/>
    </source>
</evidence>
<keyword evidence="6 13" id="KW-0812">Transmembrane</keyword>
<dbReference type="SUPFAM" id="SSF47384">
    <property type="entry name" value="Homodimeric domain of signal transducing histidine kinase"/>
    <property type="match status" value="1"/>
</dbReference>
<organism evidence="15 16">
    <name type="scientific">Pseudolysobacter antarcticus</name>
    <dbReference type="NCBI Taxonomy" id="2511995"/>
    <lineage>
        <taxon>Bacteria</taxon>
        <taxon>Pseudomonadati</taxon>
        <taxon>Pseudomonadota</taxon>
        <taxon>Gammaproteobacteria</taxon>
        <taxon>Lysobacterales</taxon>
        <taxon>Rhodanobacteraceae</taxon>
        <taxon>Pseudolysobacter</taxon>
    </lineage>
</organism>
<dbReference type="Gene3D" id="1.10.287.130">
    <property type="match status" value="1"/>
</dbReference>
<dbReference type="InterPro" id="IPR003594">
    <property type="entry name" value="HATPase_dom"/>
</dbReference>
<dbReference type="InterPro" id="IPR036890">
    <property type="entry name" value="HATPase_C_sf"/>
</dbReference>
<gene>
    <name evidence="15" type="ORF">ELE36_03695</name>
</gene>
<evidence type="ECO:0000256" key="3">
    <source>
        <dbReference type="ARBA" id="ARBA00012438"/>
    </source>
</evidence>
<dbReference type="InterPro" id="IPR005467">
    <property type="entry name" value="His_kinase_dom"/>
</dbReference>
<evidence type="ECO:0000259" key="14">
    <source>
        <dbReference type="PROSITE" id="PS50109"/>
    </source>
</evidence>
<accession>A0A411HGD4</accession>
<dbReference type="Pfam" id="PF02518">
    <property type="entry name" value="HATPase_c"/>
    <property type="match status" value="1"/>
</dbReference>
<feature type="domain" description="Histidine kinase" evidence="14">
    <location>
        <begin position="223"/>
        <end position="435"/>
    </location>
</feature>
<keyword evidence="16" id="KW-1185">Reference proteome</keyword>
<dbReference type="GO" id="GO:0000155">
    <property type="term" value="F:phosphorelay sensor kinase activity"/>
    <property type="evidence" value="ECO:0007669"/>
    <property type="project" value="InterPro"/>
</dbReference>
<protein>
    <recommendedName>
        <fullName evidence="3">histidine kinase</fullName>
        <ecNumber evidence="3">2.7.13.3</ecNumber>
    </recommendedName>
</protein>
<keyword evidence="9" id="KW-0067">ATP-binding</keyword>
<dbReference type="KEGG" id="xbc:ELE36_03695"/>
<dbReference type="SUPFAM" id="SSF55874">
    <property type="entry name" value="ATPase domain of HSP90 chaperone/DNA topoisomerase II/histidine kinase"/>
    <property type="match status" value="1"/>
</dbReference>
<dbReference type="OrthoDB" id="9804645at2"/>
<name>A0A411HGD4_9GAMM</name>
<sequence length="435" mass="47704">MRSMRNRLLLKILAALILGIALSSLGVYFMARREVNELFDQQLRQIVDSLPNGAFNAAGASLSLNEMRDEEFALQIFSSSGELVYSSNPRVSKVQRVVPGFSTVATTHERWRIYAAQQPERFVQVLQPTSVRSAHAAGAAWRVSIPLLLLLPGLALVIWLALRTELGALARLATAVRSRNSASLHAVSDFEFPSEIQPLIDSLNDLLLRLAQSLDLLRAFTADAAHELRTPLTAIRLQSQLAERAGNNDDRRIAFADLHDGLARAAHLIDQLLTLARHEPELSASQLQRVDLHDLVTATVGERSAIAAQKNIDIGLIESPQLFVQGNAAALQILLGNLIDNAIRCSPAAGRINVVLYRIDQRCVIEIVDNGPGIPTEDRERVFHRFYRRPGSAPGGSGLGLAIVRRIADQHAAKIRLDDATIGSGLRVRVIFPEL</sequence>
<feature type="transmembrane region" description="Helical" evidence="13">
    <location>
        <begin position="12"/>
        <end position="31"/>
    </location>
</feature>
<evidence type="ECO:0000256" key="8">
    <source>
        <dbReference type="ARBA" id="ARBA00022777"/>
    </source>
</evidence>
<evidence type="ECO:0000256" key="11">
    <source>
        <dbReference type="ARBA" id="ARBA00023012"/>
    </source>
</evidence>
<dbReference type="CDD" id="cd00082">
    <property type="entry name" value="HisKA"/>
    <property type="match status" value="1"/>
</dbReference>
<evidence type="ECO:0000313" key="16">
    <source>
        <dbReference type="Proteomes" id="UP000291562"/>
    </source>
</evidence>
<evidence type="ECO:0000256" key="6">
    <source>
        <dbReference type="ARBA" id="ARBA00022692"/>
    </source>
</evidence>
<dbReference type="EC" id="2.7.13.3" evidence="3"/>
<reference evidence="15 16" key="1">
    <citation type="submission" date="2019-01" db="EMBL/GenBank/DDBJ databases">
        <title>Pseudolysobacter antarctica gen. nov., sp. nov., isolated from Fildes Peninsula, Antarctica.</title>
        <authorList>
            <person name="Wei Z."/>
            <person name="Peng F."/>
        </authorList>
    </citation>
    <scope>NUCLEOTIDE SEQUENCE [LARGE SCALE GENOMIC DNA]</scope>
    <source>
        <strain evidence="15 16">AQ6-296</strain>
    </source>
</reference>
<keyword evidence="7" id="KW-0547">Nucleotide-binding</keyword>
<evidence type="ECO:0000256" key="9">
    <source>
        <dbReference type="ARBA" id="ARBA00022840"/>
    </source>
</evidence>
<dbReference type="EMBL" id="CP035704">
    <property type="protein sequence ID" value="QBB69555.1"/>
    <property type="molecule type" value="Genomic_DNA"/>
</dbReference>
<keyword evidence="8 15" id="KW-0418">Kinase</keyword>
<dbReference type="InterPro" id="IPR004358">
    <property type="entry name" value="Sig_transdc_His_kin-like_C"/>
</dbReference>
<dbReference type="InterPro" id="IPR036097">
    <property type="entry name" value="HisK_dim/P_sf"/>
</dbReference>
<evidence type="ECO:0000256" key="2">
    <source>
        <dbReference type="ARBA" id="ARBA00004141"/>
    </source>
</evidence>
<dbReference type="InterPro" id="IPR003661">
    <property type="entry name" value="HisK_dim/P_dom"/>
</dbReference>
<dbReference type="RefSeq" id="WP_129831812.1">
    <property type="nucleotide sequence ID" value="NZ_CP035704.1"/>
</dbReference>
<evidence type="ECO:0000256" key="5">
    <source>
        <dbReference type="ARBA" id="ARBA00022679"/>
    </source>
</evidence>
<dbReference type="CDD" id="cd00075">
    <property type="entry name" value="HATPase"/>
    <property type="match status" value="1"/>
</dbReference>
<dbReference type="InterPro" id="IPR050428">
    <property type="entry name" value="TCS_sensor_his_kinase"/>
</dbReference>
<dbReference type="PROSITE" id="PS50109">
    <property type="entry name" value="HIS_KIN"/>
    <property type="match status" value="1"/>
</dbReference>
<comment type="catalytic activity">
    <reaction evidence="1">
        <text>ATP + protein L-histidine = ADP + protein N-phospho-L-histidine.</text>
        <dbReference type="EC" id="2.7.13.3"/>
    </reaction>
</comment>
<proteinExistence type="predicted"/>
<dbReference type="Gene3D" id="3.30.565.10">
    <property type="entry name" value="Histidine kinase-like ATPase, C-terminal domain"/>
    <property type="match status" value="1"/>
</dbReference>
<dbReference type="Proteomes" id="UP000291562">
    <property type="component" value="Chromosome"/>
</dbReference>
<keyword evidence="4" id="KW-0597">Phosphoprotein</keyword>
<dbReference type="GO" id="GO:0005886">
    <property type="term" value="C:plasma membrane"/>
    <property type="evidence" value="ECO:0007669"/>
    <property type="project" value="TreeGrafter"/>
</dbReference>
<dbReference type="PRINTS" id="PR00344">
    <property type="entry name" value="BCTRLSENSOR"/>
</dbReference>